<sequence length="73" mass="8290">MITLEVESYCHKCGHFAPTAERRSTLRCVPLFDKAETHADDCAVVCMYRDGCRAIEQVIRSEIAAKEERNDSL</sequence>
<protein>
    <submittedName>
        <fullName evidence="1">Uncharacterized protein</fullName>
    </submittedName>
</protein>
<dbReference type="EMBL" id="BK032750">
    <property type="protein sequence ID" value="DAF58365.1"/>
    <property type="molecule type" value="Genomic_DNA"/>
</dbReference>
<proteinExistence type="predicted"/>
<evidence type="ECO:0000313" key="1">
    <source>
        <dbReference type="EMBL" id="DAF58365.1"/>
    </source>
</evidence>
<reference evidence="1" key="1">
    <citation type="journal article" date="2021" name="Proc. Natl. Acad. Sci. U.S.A.">
        <title>A Catalog of Tens of Thousands of Viruses from Human Metagenomes Reveals Hidden Associations with Chronic Diseases.</title>
        <authorList>
            <person name="Tisza M.J."/>
            <person name="Buck C.B."/>
        </authorList>
    </citation>
    <scope>NUCLEOTIDE SEQUENCE</scope>
    <source>
        <strain evidence="1">Ct6eX13</strain>
    </source>
</reference>
<organism evidence="1">
    <name type="scientific">Myoviridae sp. ct6eX13</name>
    <dbReference type="NCBI Taxonomy" id="2827660"/>
    <lineage>
        <taxon>Viruses</taxon>
        <taxon>Duplodnaviria</taxon>
        <taxon>Heunggongvirae</taxon>
        <taxon>Uroviricota</taxon>
        <taxon>Caudoviricetes</taxon>
    </lineage>
</organism>
<name>A0A8S5T4U5_9CAUD</name>
<accession>A0A8S5T4U5</accession>